<evidence type="ECO:0000256" key="12">
    <source>
        <dbReference type="RuleBase" id="RU366078"/>
    </source>
</evidence>
<dbReference type="Proteomes" id="UP000069272">
    <property type="component" value="Chromosome 2R"/>
</dbReference>
<proteinExistence type="inferred from homology"/>
<evidence type="ECO:0000259" key="14">
    <source>
        <dbReference type="PROSITE" id="PS51888"/>
    </source>
</evidence>
<dbReference type="InterPro" id="IPR018114">
    <property type="entry name" value="TRYPSIN_HIS"/>
</dbReference>
<dbReference type="InterPro" id="IPR051487">
    <property type="entry name" value="Ser/Thr_Proteases_Immune/Dev"/>
</dbReference>
<comment type="similarity">
    <text evidence="11 12">Belongs to the peptidase S1 family. CLIP subfamily.</text>
</comment>
<dbReference type="GO" id="GO:0045087">
    <property type="term" value="P:innate immune response"/>
    <property type="evidence" value="ECO:0007669"/>
    <property type="project" value="UniProtKB-KW"/>
</dbReference>
<dbReference type="GO" id="GO:0005576">
    <property type="term" value="C:extracellular region"/>
    <property type="evidence" value="ECO:0007669"/>
    <property type="project" value="UniProtKB-SubCell"/>
</dbReference>
<comment type="subcellular location">
    <subcellularLocation>
        <location evidence="1 12">Secreted</location>
    </subcellularLocation>
</comment>
<dbReference type="CDD" id="cd00190">
    <property type="entry name" value="Tryp_SPc"/>
    <property type="match status" value="1"/>
</dbReference>
<dbReference type="FunFam" id="2.40.10.10:FF:000028">
    <property type="entry name" value="Serine protease easter"/>
    <property type="match status" value="1"/>
</dbReference>
<evidence type="ECO:0000256" key="8">
    <source>
        <dbReference type="ARBA" id="ARBA00022859"/>
    </source>
</evidence>
<dbReference type="InterPro" id="IPR001314">
    <property type="entry name" value="Peptidase_S1A"/>
</dbReference>
<dbReference type="SMART" id="SM00680">
    <property type="entry name" value="CLIP"/>
    <property type="match status" value="1"/>
</dbReference>
<dbReference type="SMART" id="SM00020">
    <property type="entry name" value="Tryp_SPc"/>
    <property type="match status" value="1"/>
</dbReference>
<dbReference type="Gene3D" id="3.30.1640.30">
    <property type="match status" value="1"/>
</dbReference>
<feature type="signal peptide" evidence="12">
    <location>
        <begin position="1"/>
        <end position="25"/>
    </location>
</feature>
<dbReference type="InterPro" id="IPR001254">
    <property type="entry name" value="Trypsin_dom"/>
</dbReference>
<dbReference type="EnsemblMetazoa" id="AALB009734-RA">
    <property type="protein sequence ID" value="AALB009734-PA"/>
    <property type="gene ID" value="AALB009734"/>
</dbReference>
<dbReference type="Gene3D" id="2.40.10.10">
    <property type="entry name" value="Trypsin-like serine proteases"/>
    <property type="match status" value="2"/>
</dbReference>
<evidence type="ECO:0000313" key="16">
    <source>
        <dbReference type="Proteomes" id="UP000069272"/>
    </source>
</evidence>
<dbReference type="InterPro" id="IPR022700">
    <property type="entry name" value="CLIP"/>
</dbReference>
<evidence type="ECO:0000256" key="6">
    <source>
        <dbReference type="ARBA" id="ARBA00022801"/>
    </source>
</evidence>
<keyword evidence="2 12" id="KW-0964">Secreted</keyword>
<feature type="domain" description="Clip" evidence="14">
    <location>
        <begin position="33"/>
        <end position="86"/>
    </location>
</feature>
<evidence type="ECO:0000313" key="15">
    <source>
        <dbReference type="EnsemblMetazoa" id="AALB009734-PA"/>
    </source>
</evidence>
<evidence type="ECO:0000256" key="3">
    <source>
        <dbReference type="ARBA" id="ARBA00022588"/>
    </source>
</evidence>
<keyword evidence="4 12" id="KW-0645">Protease</keyword>
<evidence type="ECO:0000256" key="7">
    <source>
        <dbReference type="ARBA" id="ARBA00022825"/>
    </source>
</evidence>
<dbReference type="SUPFAM" id="SSF50494">
    <property type="entry name" value="Trypsin-like serine proteases"/>
    <property type="match status" value="1"/>
</dbReference>
<dbReference type="EC" id="3.4.21.-" evidence="12"/>
<reference evidence="15" key="2">
    <citation type="submission" date="2022-08" db="UniProtKB">
        <authorList>
            <consortium name="EnsemblMetazoa"/>
        </authorList>
    </citation>
    <scope>IDENTIFICATION</scope>
    <source>
        <strain evidence="15">STECLA/ALBI9_A</strain>
    </source>
</reference>
<dbReference type="InterPro" id="IPR043504">
    <property type="entry name" value="Peptidase_S1_PA_chymotrypsin"/>
</dbReference>
<keyword evidence="3" id="KW-0399">Innate immunity</keyword>
<feature type="chain" id="PRO_5036517981" description="CLIP domain-containing serine protease" evidence="12">
    <location>
        <begin position="26"/>
        <end position="394"/>
    </location>
</feature>
<keyword evidence="10" id="KW-0325">Glycoprotein</keyword>
<keyword evidence="8" id="KW-0391">Immunity</keyword>
<evidence type="ECO:0000256" key="11">
    <source>
        <dbReference type="ARBA" id="ARBA00024195"/>
    </source>
</evidence>
<name>A0A8W7JXN1_ANOAL</name>
<comment type="domain">
    <text evidence="12">The clip domain consists of 35-55 residues which are 'knitted' together usually by 3 conserved disulfide bonds forming a clip-like compact structure.</text>
</comment>
<dbReference type="InterPro" id="IPR038565">
    <property type="entry name" value="CLIP_sf"/>
</dbReference>
<sequence>MPTNSEMKVLIVFLALAFTIDQLHATAEQYLSRCQTPDGEAGTCVLVRECPFAVAVLKKKNHSNNDVRYLEATRCGELGKKVLVCCNEPNVTQTSEPVDAETIAELVENRFGTREQKRDLLPPVCGQSNEDRLIGGDRANLFDYPWNALIQHRTKDGEPRFHCGGALINNRYVVTAAHCIMGMKKSWTITGVRIGESNTATNPDCNYEQGDAIYECAEPVQDIAIEKVVIPENYTGANGTPEVKHDIALLRLARRVELSDSVAPICLPVDLNVQNELNAASPRRFVESGWGKTIDAAGSEHKMTFSSEAVSQDECRQKYPHANLDDGHICAKPQRDTNTCRADSGGPLAVRHSKGALYLVGVASLRKQCAITGEPAVYTNVERYVDWIIDNLEP</sequence>
<evidence type="ECO:0000259" key="13">
    <source>
        <dbReference type="PROSITE" id="PS50240"/>
    </source>
</evidence>
<dbReference type="PROSITE" id="PS50240">
    <property type="entry name" value="TRYPSIN_DOM"/>
    <property type="match status" value="1"/>
</dbReference>
<feature type="domain" description="Peptidase S1" evidence="13">
    <location>
        <begin position="133"/>
        <end position="393"/>
    </location>
</feature>
<organism evidence="15 16">
    <name type="scientific">Anopheles albimanus</name>
    <name type="common">New world malaria mosquito</name>
    <dbReference type="NCBI Taxonomy" id="7167"/>
    <lineage>
        <taxon>Eukaryota</taxon>
        <taxon>Metazoa</taxon>
        <taxon>Ecdysozoa</taxon>
        <taxon>Arthropoda</taxon>
        <taxon>Hexapoda</taxon>
        <taxon>Insecta</taxon>
        <taxon>Pterygota</taxon>
        <taxon>Neoptera</taxon>
        <taxon>Endopterygota</taxon>
        <taxon>Diptera</taxon>
        <taxon>Nematocera</taxon>
        <taxon>Culicoidea</taxon>
        <taxon>Culicidae</taxon>
        <taxon>Anophelinae</taxon>
        <taxon>Anopheles</taxon>
    </lineage>
</organism>
<keyword evidence="5 12" id="KW-0732">Signal</keyword>
<keyword evidence="16" id="KW-1185">Reference proteome</keyword>
<keyword evidence="6 12" id="KW-0378">Hydrolase</keyword>
<evidence type="ECO:0000256" key="2">
    <source>
        <dbReference type="ARBA" id="ARBA00022525"/>
    </source>
</evidence>
<dbReference type="PROSITE" id="PS00134">
    <property type="entry name" value="TRYPSIN_HIS"/>
    <property type="match status" value="1"/>
</dbReference>
<dbReference type="Pfam" id="PF00089">
    <property type="entry name" value="Trypsin"/>
    <property type="match status" value="1"/>
</dbReference>
<dbReference type="PANTHER" id="PTHR24256">
    <property type="entry name" value="TRYPTASE-RELATED"/>
    <property type="match status" value="1"/>
</dbReference>
<evidence type="ECO:0000256" key="5">
    <source>
        <dbReference type="ARBA" id="ARBA00022729"/>
    </source>
</evidence>
<dbReference type="GO" id="GO:0004252">
    <property type="term" value="F:serine-type endopeptidase activity"/>
    <property type="evidence" value="ECO:0007669"/>
    <property type="project" value="UniProtKB-UniRule"/>
</dbReference>
<evidence type="ECO:0000256" key="9">
    <source>
        <dbReference type="ARBA" id="ARBA00023157"/>
    </source>
</evidence>
<protein>
    <recommendedName>
        <fullName evidence="12">CLIP domain-containing serine protease</fullName>
        <ecNumber evidence="12">3.4.21.-</ecNumber>
    </recommendedName>
</protein>
<keyword evidence="7 12" id="KW-0720">Serine protease</keyword>
<accession>A0A8W7JXN1</accession>
<dbReference type="PROSITE" id="PS51888">
    <property type="entry name" value="CLIP"/>
    <property type="match status" value="1"/>
</dbReference>
<dbReference type="AlphaFoldDB" id="A0A8W7JXN1"/>
<dbReference type="GO" id="GO:0006508">
    <property type="term" value="P:proteolysis"/>
    <property type="evidence" value="ECO:0007669"/>
    <property type="project" value="UniProtKB-KW"/>
</dbReference>
<evidence type="ECO:0000256" key="1">
    <source>
        <dbReference type="ARBA" id="ARBA00004613"/>
    </source>
</evidence>
<dbReference type="PRINTS" id="PR00722">
    <property type="entry name" value="CHYMOTRYPSIN"/>
</dbReference>
<reference evidence="15 16" key="1">
    <citation type="journal article" date="2017" name="G3 (Bethesda)">
        <title>The Physical Genome Mapping of Anopheles albimanus Corrected Scaffold Misassemblies and Identified Interarm Rearrangements in Genus Anopheles.</title>
        <authorList>
            <person name="Artemov G.N."/>
            <person name="Peery A.N."/>
            <person name="Jiang X."/>
            <person name="Tu Z."/>
            <person name="Stegniy V.N."/>
            <person name="Sharakhova M.V."/>
            <person name="Sharakhov I.V."/>
        </authorList>
    </citation>
    <scope>NUCLEOTIDE SEQUENCE [LARGE SCALE GENOMIC DNA]</scope>
    <source>
        <strain evidence="15 16">ALBI9_A</strain>
    </source>
</reference>
<evidence type="ECO:0000256" key="4">
    <source>
        <dbReference type="ARBA" id="ARBA00022670"/>
    </source>
</evidence>
<dbReference type="InterPro" id="IPR009003">
    <property type="entry name" value="Peptidase_S1_PA"/>
</dbReference>
<keyword evidence="9" id="KW-1015">Disulfide bond</keyword>
<dbReference type="Pfam" id="PF12032">
    <property type="entry name" value="CLIP"/>
    <property type="match status" value="1"/>
</dbReference>
<evidence type="ECO:0000256" key="10">
    <source>
        <dbReference type="ARBA" id="ARBA00023180"/>
    </source>
</evidence>